<comment type="caution">
    <text evidence="2">The sequence shown here is derived from an EMBL/GenBank/DDBJ whole genome shotgun (WGS) entry which is preliminary data.</text>
</comment>
<proteinExistence type="predicted"/>
<dbReference type="PROSITE" id="PS50943">
    <property type="entry name" value="HTH_CROC1"/>
    <property type="match status" value="1"/>
</dbReference>
<dbReference type="AlphaFoldDB" id="X1PMP8"/>
<dbReference type="EMBL" id="BARV01035504">
    <property type="protein sequence ID" value="GAI57527.1"/>
    <property type="molecule type" value="Genomic_DNA"/>
</dbReference>
<evidence type="ECO:0000259" key="1">
    <source>
        <dbReference type="PROSITE" id="PS50943"/>
    </source>
</evidence>
<evidence type="ECO:0000313" key="2">
    <source>
        <dbReference type="EMBL" id="GAI57527.1"/>
    </source>
</evidence>
<dbReference type="InterPro" id="IPR001387">
    <property type="entry name" value="Cro/C1-type_HTH"/>
</dbReference>
<dbReference type="InterPro" id="IPR010982">
    <property type="entry name" value="Lambda_DNA-bd_dom_sf"/>
</dbReference>
<dbReference type="Gene3D" id="1.10.260.40">
    <property type="entry name" value="lambda repressor-like DNA-binding domains"/>
    <property type="match status" value="1"/>
</dbReference>
<dbReference type="SUPFAM" id="SSF47413">
    <property type="entry name" value="lambda repressor-like DNA-binding domains"/>
    <property type="match status" value="1"/>
</dbReference>
<reference evidence="2" key="1">
    <citation type="journal article" date="2014" name="Front. Microbiol.">
        <title>High frequency of phylogenetically diverse reductive dehalogenase-homologous genes in deep subseafloor sedimentary metagenomes.</title>
        <authorList>
            <person name="Kawai M."/>
            <person name="Futagami T."/>
            <person name="Toyoda A."/>
            <person name="Takaki Y."/>
            <person name="Nishi S."/>
            <person name="Hori S."/>
            <person name="Arai W."/>
            <person name="Tsubouchi T."/>
            <person name="Morono Y."/>
            <person name="Uchiyama I."/>
            <person name="Ito T."/>
            <person name="Fujiyama A."/>
            <person name="Inagaki F."/>
            <person name="Takami H."/>
        </authorList>
    </citation>
    <scope>NUCLEOTIDE SEQUENCE</scope>
    <source>
        <strain evidence="2">Expedition CK06-06</strain>
    </source>
</reference>
<dbReference type="GO" id="GO:0003677">
    <property type="term" value="F:DNA binding"/>
    <property type="evidence" value="ECO:0007669"/>
    <property type="project" value="InterPro"/>
</dbReference>
<organism evidence="2">
    <name type="scientific">marine sediment metagenome</name>
    <dbReference type="NCBI Taxonomy" id="412755"/>
    <lineage>
        <taxon>unclassified sequences</taxon>
        <taxon>metagenomes</taxon>
        <taxon>ecological metagenomes</taxon>
    </lineage>
</organism>
<gene>
    <name evidence="2" type="ORF">S06H3_55394</name>
</gene>
<dbReference type="CDD" id="cd00093">
    <property type="entry name" value="HTH_XRE"/>
    <property type="match status" value="1"/>
</dbReference>
<protein>
    <recommendedName>
        <fullName evidence="1">HTH cro/C1-type domain-containing protein</fullName>
    </recommendedName>
</protein>
<dbReference type="Pfam" id="PF01381">
    <property type="entry name" value="HTH_3"/>
    <property type="match status" value="1"/>
</dbReference>
<name>X1PMP8_9ZZZZ</name>
<sequence length="54" mass="6128">HELAERLGTRQQTISEWEIGMYKPRGASVTLLSIIAERAKFKYEATPSKKPGRP</sequence>
<accession>X1PMP8</accession>
<feature type="non-terminal residue" evidence="2">
    <location>
        <position position="1"/>
    </location>
</feature>
<feature type="domain" description="HTH cro/C1-type" evidence="1">
    <location>
        <begin position="2"/>
        <end position="24"/>
    </location>
</feature>